<dbReference type="PANTHER" id="PTHR28259:SF1">
    <property type="entry name" value="FLUORIDE EXPORT PROTEIN 1-RELATED"/>
    <property type="match status" value="1"/>
</dbReference>
<keyword evidence="4 10" id="KW-1133">Transmembrane helix</keyword>
<accession>A0A524RQV5</accession>
<gene>
    <name evidence="10" type="primary">fluC</name>
    <name evidence="10" type="synonym">crcB</name>
    <name evidence="11" type="ORF">ERJ67_02935</name>
</gene>
<comment type="caution">
    <text evidence="11">The sequence shown here is derived from an EMBL/GenBank/DDBJ whole genome shotgun (WGS) entry which is preliminary data.</text>
</comment>
<proteinExistence type="inferred from homology"/>
<dbReference type="GO" id="GO:0062054">
    <property type="term" value="F:fluoride channel activity"/>
    <property type="evidence" value="ECO:0007669"/>
    <property type="project" value="UniProtKB-UniRule"/>
</dbReference>
<evidence type="ECO:0000256" key="7">
    <source>
        <dbReference type="ARBA" id="ARBA00035120"/>
    </source>
</evidence>
<keyword evidence="10" id="KW-0479">Metal-binding</keyword>
<evidence type="ECO:0000256" key="4">
    <source>
        <dbReference type="ARBA" id="ARBA00022989"/>
    </source>
</evidence>
<reference evidence="11 12" key="1">
    <citation type="journal article" date="2019" name="mSystems">
        <title>Life at home and on the roam: Genomic adaptions reflect the dual lifestyle of an intracellular, facultative symbiont.</title>
        <authorList>
            <person name="Burgsdorf I."/>
        </authorList>
    </citation>
    <scope>NUCLEOTIDE SEQUENCE [LARGE SCALE GENOMIC DNA]</scope>
    <source>
        <strain evidence="11">277cV</strain>
    </source>
</reference>
<keyword evidence="10" id="KW-0813">Transport</keyword>
<evidence type="ECO:0000256" key="10">
    <source>
        <dbReference type="HAMAP-Rule" id="MF_00454"/>
    </source>
</evidence>
<keyword evidence="2 10" id="KW-1003">Cell membrane</keyword>
<comment type="activity regulation">
    <text evidence="10">Na(+) is not transported, but it plays an essential structural role and its presence is essential for fluoride channel function.</text>
</comment>
<evidence type="ECO:0000256" key="6">
    <source>
        <dbReference type="ARBA" id="ARBA00023303"/>
    </source>
</evidence>
<keyword evidence="10" id="KW-0406">Ion transport</keyword>
<evidence type="ECO:0000256" key="2">
    <source>
        <dbReference type="ARBA" id="ARBA00022475"/>
    </source>
</evidence>
<dbReference type="Proteomes" id="UP000317990">
    <property type="component" value="Unassembled WGS sequence"/>
</dbReference>
<organism evidence="11 12">
    <name type="scientific">Aphanocapsa feldmannii 277cV</name>
    <dbReference type="NCBI Taxonomy" id="2507553"/>
    <lineage>
        <taxon>Bacteria</taxon>
        <taxon>Bacillati</taxon>
        <taxon>Cyanobacteriota</taxon>
        <taxon>Cyanophyceae</taxon>
        <taxon>Oscillatoriophycideae</taxon>
        <taxon>Chroococcales</taxon>
        <taxon>Microcystaceae</taxon>
        <taxon>Aphanocapsa</taxon>
    </lineage>
</organism>
<keyword evidence="10" id="KW-0915">Sodium</keyword>
<evidence type="ECO:0000313" key="12">
    <source>
        <dbReference type="Proteomes" id="UP000317990"/>
    </source>
</evidence>
<feature type="transmembrane region" description="Helical" evidence="10">
    <location>
        <begin position="82"/>
        <end position="111"/>
    </location>
</feature>
<evidence type="ECO:0000256" key="8">
    <source>
        <dbReference type="ARBA" id="ARBA00035585"/>
    </source>
</evidence>
<comment type="catalytic activity">
    <reaction evidence="8">
        <text>fluoride(in) = fluoride(out)</text>
        <dbReference type="Rhea" id="RHEA:76159"/>
        <dbReference type="ChEBI" id="CHEBI:17051"/>
    </reaction>
    <physiologicalReaction direction="left-to-right" evidence="8">
        <dbReference type="Rhea" id="RHEA:76160"/>
    </physiologicalReaction>
</comment>
<keyword evidence="6 10" id="KW-0407">Ion channel</keyword>
<feature type="transmembrane region" description="Helical" evidence="10">
    <location>
        <begin position="7"/>
        <end position="28"/>
    </location>
</feature>
<feature type="transmembrane region" description="Helical" evidence="10">
    <location>
        <begin position="55"/>
        <end position="75"/>
    </location>
</feature>
<name>A0A524RQV5_9CHRO</name>
<evidence type="ECO:0000256" key="9">
    <source>
        <dbReference type="ARBA" id="ARBA00049940"/>
    </source>
</evidence>
<evidence type="ECO:0000313" key="11">
    <source>
        <dbReference type="EMBL" id="TGG94405.1"/>
    </source>
</evidence>
<protein>
    <recommendedName>
        <fullName evidence="10">Fluoride-specific ion channel FluC</fullName>
    </recommendedName>
</protein>
<dbReference type="Pfam" id="PF02537">
    <property type="entry name" value="CRCB"/>
    <property type="match status" value="1"/>
</dbReference>
<feature type="binding site" evidence="10">
    <location>
        <position position="96"/>
    </location>
    <ligand>
        <name>Na(+)</name>
        <dbReference type="ChEBI" id="CHEBI:29101"/>
        <note>structural</note>
    </ligand>
</feature>
<dbReference type="GO" id="GO:0140114">
    <property type="term" value="P:cellular detoxification of fluoride"/>
    <property type="evidence" value="ECO:0007669"/>
    <property type="project" value="UniProtKB-UniRule"/>
</dbReference>
<dbReference type="InterPro" id="IPR003691">
    <property type="entry name" value="FluC"/>
</dbReference>
<dbReference type="GO" id="GO:0046872">
    <property type="term" value="F:metal ion binding"/>
    <property type="evidence" value="ECO:0007669"/>
    <property type="project" value="UniProtKB-KW"/>
</dbReference>
<evidence type="ECO:0000256" key="3">
    <source>
        <dbReference type="ARBA" id="ARBA00022692"/>
    </source>
</evidence>
<dbReference type="HAMAP" id="MF_00454">
    <property type="entry name" value="FluC"/>
    <property type="match status" value="1"/>
</dbReference>
<dbReference type="AlphaFoldDB" id="A0A524RQV5"/>
<dbReference type="GO" id="GO:0005886">
    <property type="term" value="C:plasma membrane"/>
    <property type="evidence" value="ECO:0007669"/>
    <property type="project" value="UniProtKB-SubCell"/>
</dbReference>
<dbReference type="EMBL" id="SRMO01000039">
    <property type="protein sequence ID" value="TGG94405.1"/>
    <property type="molecule type" value="Genomic_DNA"/>
</dbReference>
<sequence length="142" mass="14338">MTAEPGLASGSAACLVAIGAIPGAWLRLRIVNHLAPSLGQRQLRLRYPGTPGNNWATLLLNVVAAGMLGLCAALLHRQPAPALALLLGTGFLGSLSSFSTFMVDLAVLLSAGQRGEALLLLGSSVSGGLLATSAGFAVGTMF</sequence>
<dbReference type="PANTHER" id="PTHR28259">
    <property type="entry name" value="FLUORIDE EXPORT PROTEIN 1-RELATED"/>
    <property type="match status" value="1"/>
</dbReference>
<keyword evidence="3 10" id="KW-0812">Transmembrane</keyword>
<evidence type="ECO:0000256" key="1">
    <source>
        <dbReference type="ARBA" id="ARBA00004651"/>
    </source>
</evidence>
<feature type="transmembrane region" description="Helical" evidence="10">
    <location>
        <begin position="117"/>
        <end position="138"/>
    </location>
</feature>
<evidence type="ECO:0000256" key="5">
    <source>
        <dbReference type="ARBA" id="ARBA00023136"/>
    </source>
</evidence>
<keyword evidence="5 10" id="KW-0472">Membrane</keyword>
<comment type="subcellular location">
    <subcellularLocation>
        <location evidence="1 10">Cell membrane</location>
        <topology evidence="1 10">Multi-pass membrane protein</topology>
    </subcellularLocation>
</comment>
<comment type="similarity">
    <text evidence="7 10">Belongs to the fluoride channel Fluc/FEX (TC 1.A.43) family.</text>
</comment>
<comment type="function">
    <text evidence="9 10">Fluoride-specific ion channel. Important for reducing fluoride concentration in the cell, thus reducing its toxicity.</text>
</comment>
<feature type="binding site" evidence="10">
    <location>
        <position position="93"/>
    </location>
    <ligand>
        <name>Na(+)</name>
        <dbReference type="ChEBI" id="CHEBI:29101"/>
        <note>structural</note>
    </ligand>
</feature>